<keyword evidence="3" id="KW-1185">Reference proteome</keyword>
<sequence>MLRTVPAPWSSSRARSSLYAAVAVLLGVSAHGAVPALPVLALLVVLVEAIFSGLRRHNPLVAAVTLVLIQAPLHAIFSVLDAHHGTAPAGTMLAAHALAALATALLLACADGPAERAARLLLPIRVLTSAPPCPPPRVRIVAAPRHRVFCRAPLLLRAAPRRGPPLLGTAAIG</sequence>
<evidence type="ECO:0000256" key="1">
    <source>
        <dbReference type="SAM" id="Phobius"/>
    </source>
</evidence>
<dbReference type="EMBL" id="FRAP01000021">
    <property type="protein sequence ID" value="SHL21048.1"/>
    <property type="molecule type" value="Genomic_DNA"/>
</dbReference>
<keyword evidence="1" id="KW-0812">Transmembrane</keyword>
<proteinExistence type="predicted"/>
<organism evidence="2 3">
    <name type="scientific">Pseudonocardia thermophila</name>
    <dbReference type="NCBI Taxonomy" id="1848"/>
    <lineage>
        <taxon>Bacteria</taxon>
        <taxon>Bacillati</taxon>
        <taxon>Actinomycetota</taxon>
        <taxon>Actinomycetes</taxon>
        <taxon>Pseudonocardiales</taxon>
        <taxon>Pseudonocardiaceae</taxon>
        <taxon>Pseudonocardia</taxon>
    </lineage>
</organism>
<dbReference type="Proteomes" id="UP000184363">
    <property type="component" value="Unassembled WGS sequence"/>
</dbReference>
<protein>
    <submittedName>
        <fullName evidence="2">Uncharacterized protein</fullName>
    </submittedName>
</protein>
<gene>
    <name evidence="2" type="ORF">SAMN05443637_12129</name>
</gene>
<dbReference type="STRING" id="1848.SAMN05443637_12129"/>
<feature type="transmembrane region" description="Helical" evidence="1">
    <location>
        <begin position="59"/>
        <end position="80"/>
    </location>
</feature>
<accession>A0A1M6YS22</accession>
<name>A0A1M6YS22_PSETH</name>
<feature type="transmembrane region" description="Helical" evidence="1">
    <location>
        <begin position="20"/>
        <end position="47"/>
    </location>
</feature>
<evidence type="ECO:0000313" key="3">
    <source>
        <dbReference type="Proteomes" id="UP000184363"/>
    </source>
</evidence>
<reference evidence="2 3" key="1">
    <citation type="submission" date="2016-11" db="EMBL/GenBank/DDBJ databases">
        <authorList>
            <person name="Jaros S."/>
            <person name="Januszkiewicz K."/>
            <person name="Wedrychowicz H."/>
        </authorList>
    </citation>
    <scope>NUCLEOTIDE SEQUENCE [LARGE SCALE GENOMIC DNA]</scope>
    <source>
        <strain evidence="2 3">DSM 43832</strain>
    </source>
</reference>
<feature type="transmembrane region" description="Helical" evidence="1">
    <location>
        <begin position="92"/>
        <end position="110"/>
    </location>
</feature>
<keyword evidence="1" id="KW-0472">Membrane</keyword>
<dbReference type="AlphaFoldDB" id="A0A1M6YS22"/>
<keyword evidence="1" id="KW-1133">Transmembrane helix</keyword>
<evidence type="ECO:0000313" key="2">
    <source>
        <dbReference type="EMBL" id="SHL21048.1"/>
    </source>
</evidence>